<name>A0A7R6SZ99_9BACT</name>
<accession>A0A7R6SZ99</accession>
<evidence type="ECO:0000259" key="4">
    <source>
        <dbReference type="PROSITE" id="PS50110"/>
    </source>
</evidence>
<dbReference type="Gene3D" id="3.40.50.2300">
    <property type="match status" value="1"/>
</dbReference>
<gene>
    <name evidence="5" type="ORF">TTHT_2220</name>
</gene>
<protein>
    <recommendedName>
        <fullName evidence="4">Response regulatory domain-containing protein</fullName>
    </recommendedName>
</protein>
<evidence type="ECO:0000256" key="3">
    <source>
        <dbReference type="SAM" id="MobiDB-lite"/>
    </source>
</evidence>
<feature type="region of interest" description="Disordered" evidence="3">
    <location>
        <begin position="420"/>
        <end position="448"/>
    </location>
</feature>
<organism evidence="5 6">
    <name type="scientific">Thermotomaculum hydrothermale</name>
    <dbReference type="NCBI Taxonomy" id="981385"/>
    <lineage>
        <taxon>Bacteria</taxon>
        <taxon>Pseudomonadati</taxon>
        <taxon>Acidobacteriota</taxon>
        <taxon>Holophagae</taxon>
        <taxon>Thermotomaculales</taxon>
        <taxon>Thermotomaculaceae</taxon>
        <taxon>Thermotomaculum</taxon>
    </lineage>
</organism>
<keyword evidence="6" id="KW-1185">Reference proteome</keyword>
<dbReference type="PANTHER" id="PTHR44591:SF3">
    <property type="entry name" value="RESPONSE REGULATORY DOMAIN-CONTAINING PROTEIN"/>
    <property type="match status" value="1"/>
</dbReference>
<dbReference type="SUPFAM" id="SSF52172">
    <property type="entry name" value="CheY-like"/>
    <property type="match status" value="1"/>
</dbReference>
<proteinExistence type="predicted"/>
<reference evidence="5 6" key="1">
    <citation type="journal article" date="2012" name="Extremophiles">
        <title>Thermotomaculum hydrothermale gen. nov., sp. nov., a novel heterotrophic thermophile within the phylum Acidobacteria from a deep-sea hydrothermal vent chimney in the Southern Okinawa Trough.</title>
        <authorList>
            <person name="Izumi H."/>
            <person name="Nunoura T."/>
            <person name="Miyazaki M."/>
            <person name="Mino S."/>
            <person name="Toki T."/>
            <person name="Takai K."/>
            <person name="Sako Y."/>
            <person name="Sawabe T."/>
            <person name="Nakagawa S."/>
        </authorList>
    </citation>
    <scope>NUCLEOTIDE SEQUENCE [LARGE SCALE GENOMIC DNA]</scope>
    <source>
        <strain evidence="5 6">AC55</strain>
    </source>
</reference>
<dbReference type="InterPro" id="IPR001789">
    <property type="entry name" value="Sig_transdc_resp-reg_receiver"/>
</dbReference>
<dbReference type="InterPro" id="IPR011006">
    <property type="entry name" value="CheY-like_superfamily"/>
</dbReference>
<dbReference type="PANTHER" id="PTHR44591">
    <property type="entry name" value="STRESS RESPONSE REGULATOR PROTEIN 1"/>
    <property type="match status" value="1"/>
</dbReference>
<feature type="region of interest" description="Disordered" evidence="3">
    <location>
        <begin position="239"/>
        <end position="266"/>
    </location>
</feature>
<feature type="region of interest" description="Disordered" evidence="3">
    <location>
        <begin position="327"/>
        <end position="387"/>
    </location>
</feature>
<feature type="compositionally biased region" description="Acidic residues" evidence="3">
    <location>
        <begin position="337"/>
        <end position="360"/>
    </location>
</feature>
<evidence type="ECO:0000256" key="2">
    <source>
        <dbReference type="PROSITE-ProRule" id="PRU00169"/>
    </source>
</evidence>
<evidence type="ECO:0000256" key="1">
    <source>
        <dbReference type="ARBA" id="ARBA00022553"/>
    </source>
</evidence>
<dbReference type="PROSITE" id="PS50110">
    <property type="entry name" value="RESPONSE_REGULATORY"/>
    <property type="match status" value="1"/>
</dbReference>
<comment type="caution">
    <text evidence="2">Lacks conserved residue(s) required for the propagation of feature annotation.</text>
</comment>
<dbReference type="GO" id="GO:0000160">
    <property type="term" value="P:phosphorelay signal transduction system"/>
    <property type="evidence" value="ECO:0007669"/>
    <property type="project" value="InterPro"/>
</dbReference>
<feature type="domain" description="Response regulatory" evidence="4">
    <location>
        <begin position="13"/>
        <end position="125"/>
    </location>
</feature>
<dbReference type="KEGG" id="thyd:TTHT_2220"/>
<sequence>MLRKKIKGFIMKNIFVVDPSIMIHKIVELTFKDSPEYNVRFFSSYPLNIDEGEKAEYIFITIDLPGIEIEETIKELKSKYNCPLIAMVPKFLDYNRDSIVNAGADAILEKPFTSDELRNTLVSLSESTSLKEETIAEIDSETFEEIGSFDEDLTLSEEDLMDVDREILEQEVSGDELIMDDFQDEIDTKELQGDGNKQDAEFGELDFDEQELESELDAELGEDIDKELDEELEEVEFTEEELEKDLESMDLSSIEEEAEEFEEEMIEQAEIETGEIHEAETQRIEPEQLAQFREIAEDYKGEETEEEMEEVKGEEFEDFVEEVAEENVDEKLVKEIDNEEQINIDEEIEQPSVSEETDLTSEEKTLDLDSAMASSSEQAQVKDIEMEPTKVDEFDNFVEEVSEKTVDEKLAKEIKNEEEINIEEEIEQSSASEASDLINNEDFSHPTQFDESDMIEAEKKELHHDSEPIMKEVMEKTEPVVESVVAEETTAKGLSLTEDDIKRIAEEVVNRLSDRIIREIAWEVIPQIAEDIVLRRIKELEKEIE</sequence>
<feature type="compositionally biased region" description="Acidic residues" evidence="3">
    <location>
        <begin position="253"/>
        <end position="266"/>
    </location>
</feature>
<dbReference type="InterPro" id="IPR050595">
    <property type="entry name" value="Bact_response_regulator"/>
</dbReference>
<evidence type="ECO:0000313" key="5">
    <source>
        <dbReference type="EMBL" id="BBB33644.1"/>
    </source>
</evidence>
<dbReference type="Proteomes" id="UP000595564">
    <property type="component" value="Chromosome"/>
</dbReference>
<keyword evidence="1" id="KW-0597">Phosphoprotein</keyword>
<evidence type="ECO:0000313" key="6">
    <source>
        <dbReference type="Proteomes" id="UP000595564"/>
    </source>
</evidence>
<dbReference type="AlphaFoldDB" id="A0A7R6SZ99"/>
<dbReference type="EMBL" id="AP017470">
    <property type="protein sequence ID" value="BBB33644.1"/>
    <property type="molecule type" value="Genomic_DNA"/>
</dbReference>